<evidence type="ECO:0000313" key="3">
    <source>
        <dbReference type="Proteomes" id="UP000285710"/>
    </source>
</evidence>
<dbReference type="AlphaFoldDB" id="A0A443ISA7"/>
<proteinExistence type="predicted"/>
<keyword evidence="3" id="KW-1185">Reference proteome</keyword>
<feature type="domain" description="Large polyvalent protein-associated" evidence="1">
    <location>
        <begin position="87"/>
        <end position="139"/>
    </location>
</feature>
<accession>A0A443ISA7</accession>
<dbReference type="InterPro" id="IPR041639">
    <property type="entry name" value="LPD39"/>
</dbReference>
<dbReference type="EMBL" id="SAUW01000012">
    <property type="protein sequence ID" value="RWR10442.1"/>
    <property type="molecule type" value="Genomic_DNA"/>
</dbReference>
<comment type="caution">
    <text evidence="2">The sequence shown here is derived from an EMBL/GenBank/DDBJ whole genome shotgun (WGS) entry which is preliminary data.</text>
</comment>
<name>A0A443ISA7_9RHOB</name>
<sequence length="141" mass="15536">MAQAIERMQSFFRALASALRGEGFVDAASVMDRIANGEIGGRGPEGGPGINANEEREMRADAMPELLRSKAKGLLGRDHWRSPREFLTDAMNGDSGLNVLALVPGRPLFTELGKRLSSARTCQRLKEEMDALRNDWHARGR</sequence>
<protein>
    <recommendedName>
        <fullName evidence="1">Large polyvalent protein-associated domain-containing protein</fullName>
    </recommendedName>
</protein>
<reference evidence="2 3" key="2">
    <citation type="submission" date="2019-01" db="EMBL/GenBank/DDBJ databases">
        <authorList>
            <person name="Li Y."/>
        </authorList>
    </citation>
    <scope>NUCLEOTIDE SEQUENCE [LARGE SCALE GENOMIC DNA]</scope>
    <source>
        <strain evidence="2 3">2D-5</strain>
    </source>
</reference>
<evidence type="ECO:0000313" key="2">
    <source>
        <dbReference type="EMBL" id="RWR10442.1"/>
    </source>
</evidence>
<evidence type="ECO:0000259" key="1">
    <source>
        <dbReference type="Pfam" id="PF18858"/>
    </source>
</evidence>
<dbReference type="Pfam" id="PF18858">
    <property type="entry name" value="LPD39"/>
    <property type="match status" value="1"/>
</dbReference>
<reference evidence="2 3" key="1">
    <citation type="submission" date="2019-01" db="EMBL/GenBank/DDBJ databases">
        <title>Sinorhodobacter populi sp. nov. isolated from the symptomatic bark tissue of Populus euramericana canker.</title>
        <authorList>
            <person name="Xu G."/>
        </authorList>
    </citation>
    <scope>NUCLEOTIDE SEQUENCE [LARGE SCALE GENOMIC DNA]</scope>
    <source>
        <strain evidence="2 3">2D-5</strain>
    </source>
</reference>
<dbReference type="Proteomes" id="UP000285710">
    <property type="component" value="Unassembled WGS sequence"/>
</dbReference>
<gene>
    <name evidence="2" type="ORF">D2T33_12320</name>
</gene>
<dbReference type="RefSeq" id="WP_128269974.1">
    <property type="nucleotide sequence ID" value="NZ_SAUW01000012.1"/>
</dbReference>
<organism evidence="2 3">
    <name type="scientific">Paenirhodobacter populi</name>
    <dbReference type="NCBI Taxonomy" id="2306993"/>
    <lineage>
        <taxon>Bacteria</taxon>
        <taxon>Pseudomonadati</taxon>
        <taxon>Pseudomonadota</taxon>
        <taxon>Alphaproteobacteria</taxon>
        <taxon>Rhodobacterales</taxon>
        <taxon>Rhodobacter group</taxon>
        <taxon>Paenirhodobacter</taxon>
    </lineage>
</organism>